<accession>A0A6N4RER6</accession>
<comment type="caution">
    <text evidence="2">The sequence shown here is derived from an EMBL/GenBank/DDBJ whole genome shotgun (WGS) entry which is preliminary data.</text>
</comment>
<name>A0A6N4RER6_BLAVI</name>
<evidence type="ECO:0000313" key="3">
    <source>
        <dbReference type="Proteomes" id="UP000320948"/>
    </source>
</evidence>
<organism evidence="2 3">
    <name type="scientific">Blastochloris viridis</name>
    <name type="common">Rhodopseudomonas viridis</name>
    <dbReference type="NCBI Taxonomy" id="1079"/>
    <lineage>
        <taxon>Bacteria</taxon>
        <taxon>Pseudomonadati</taxon>
        <taxon>Pseudomonadota</taxon>
        <taxon>Alphaproteobacteria</taxon>
        <taxon>Hyphomicrobiales</taxon>
        <taxon>Blastochloridaceae</taxon>
        <taxon>Blastochloris</taxon>
    </lineage>
</organism>
<evidence type="ECO:0000256" key="1">
    <source>
        <dbReference type="SAM" id="Phobius"/>
    </source>
</evidence>
<dbReference type="EMBL" id="VAFM01000001">
    <property type="protein sequence ID" value="TKW61739.1"/>
    <property type="molecule type" value="Genomic_DNA"/>
</dbReference>
<keyword evidence="1" id="KW-0472">Membrane</keyword>
<dbReference type="AlphaFoldDB" id="A0A6N4RER6"/>
<keyword evidence="1" id="KW-0812">Transmembrane</keyword>
<feature type="transmembrane region" description="Helical" evidence="1">
    <location>
        <begin position="59"/>
        <end position="80"/>
    </location>
</feature>
<keyword evidence="1" id="KW-1133">Transmembrane helix</keyword>
<dbReference type="Proteomes" id="UP000320948">
    <property type="component" value="Unassembled WGS sequence"/>
</dbReference>
<gene>
    <name evidence="2" type="ORF">DI628_03700</name>
</gene>
<proteinExistence type="predicted"/>
<protein>
    <submittedName>
        <fullName evidence="2">Uncharacterized protein</fullName>
    </submittedName>
</protein>
<reference evidence="2 3" key="1">
    <citation type="journal article" date="2017" name="Nat. Commun.">
        <title>In situ click chemistry generation of cyclooxygenase-2 inhibitors.</title>
        <authorList>
            <person name="Bhardwaj A."/>
            <person name="Kaur J."/>
            <person name="Wuest M."/>
            <person name="Wuest F."/>
        </authorList>
    </citation>
    <scope>NUCLEOTIDE SEQUENCE [LARGE SCALE GENOMIC DNA]</scope>
    <source>
        <strain evidence="2">S2_018_000_R2_106</strain>
    </source>
</reference>
<evidence type="ECO:0000313" key="2">
    <source>
        <dbReference type="EMBL" id="TKW61739.1"/>
    </source>
</evidence>
<sequence>MQYAYVCYFILAVATVAALFTLPPLVRCWHYQYAFDVEHNISSQKSKFKKALEAFFETLGLAPIAAYIAACSLFLIILILKNL</sequence>